<dbReference type="WBParaSite" id="HDID_0000651601-mRNA-1">
    <property type="protein sequence ID" value="HDID_0000651601-mRNA-1"/>
    <property type="gene ID" value="HDID_0000651601"/>
</dbReference>
<protein>
    <submittedName>
        <fullName evidence="1 3">Uncharacterized protein</fullName>
    </submittedName>
</protein>
<evidence type="ECO:0000313" key="3">
    <source>
        <dbReference type="WBParaSite" id="HDID_0000651601-mRNA-1"/>
    </source>
</evidence>
<reference evidence="3" key="1">
    <citation type="submission" date="2017-02" db="UniProtKB">
        <authorList>
            <consortium name="WormBaseParasite"/>
        </authorList>
    </citation>
    <scope>IDENTIFICATION</scope>
</reference>
<dbReference type="EMBL" id="UYSG01005755">
    <property type="protein sequence ID" value="VDL58832.1"/>
    <property type="molecule type" value="Genomic_DNA"/>
</dbReference>
<accession>A0A0R3SNK1</accession>
<organism evidence="3">
    <name type="scientific">Hymenolepis diminuta</name>
    <name type="common">Rat tapeworm</name>
    <dbReference type="NCBI Taxonomy" id="6216"/>
    <lineage>
        <taxon>Eukaryota</taxon>
        <taxon>Metazoa</taxon>
        <taxon>Spiralia</taxon>
        <taxon>Lophotrochozoa</taxon>
        <taxon>Platyhelminthes</taxon>
        <taxon>Cestoda</taxon>
        <taxon>Eucestoda</taxon>
        <taxon>Cyclophyllidea</taxon>
        <taxon>Hymenolepididae</taxon>
        <taxon>Hymenolepis</taxon>
    </lineage>
</organism>
<proteinExistence type="predicted"/>
<evidence type="ECO:0000313" key="2">
    <source>
        <dbReference type="Proteomes" id="UP000274504"/>
    </source>
</evidence>
<evidence type="ECO:0000313" key="1">
    <source>
        <dbReference type="EMBL" id="VDL58832.1"/>
    </source>
</evidence>
<gene>
    <name evidence="1" type="ORF">HDID_LOCUS6514</name>
</gene>
<name>A0A0R3SNK1_HYMDI</name>
<dbReference type="AlphaFoldDB" id="A0A0R3SNK1"/>
<sequence>MKPKRHSLLLRLYAVCVEDPICILTESSALPPRWIWPTPHSPTTH</sequence>
<dbReference type="Proteomes" id="UP000274504">
    <property type="component" value="Unassembled WGS sequence"/>
</dbReference>
<reference evidence="1 2" key="2">
    <citation type="submission" date="2018-11" db="EMBL/GenBank/DDBJ databases">
        <authorList>
            <consortium name="Pathogen Informatics"/>
        </authorList>
    </citation>
    <scope>NUCLEOTIDE SEQUENCE [LARGE SCALE GENOMIC DNA]</scope>
</reference>